<reference evidence="3" key="1">
    <citation type="journal article" date="2019" name="Int. J. Syst. Evol. Microbiol.">
        <title>The Global Catalogue of Microorganisms (GCM) 10K type strain sequencing project: providing services to taxonomists for standard genome sequencing and annotation.</title>
        <authorList>
            <consortium name="The Broad Institute Genomics Platform"/>
            <consortium name="The Broad Institute Genome Sequencing Center for Infectious Disease"/>
            <person name="Wu L."/>
            <person name="Ma J."/>
        </authorList>
    </citation>
    <scope>NUCLEOTIDE SEQUENCE [LARGE SCALE GENOMIC DNA]</scope>
    <source>
        <strain evidence="3">JCM 14560</strain>
    </source>
</reference>
<evidence type="ECO:0000256" key="1">
    <source>
        <dbReference type="SAM" id="MobiDB-lite"/>
    </source>
</evidence>
<protein>
    <submittedName>
        <fullName evidence="2">Uncharacterized protein</fullName>
    </submittedName>
</protein>
<feature type="region of interest" description="Disordered" evidence="1">
    <location>
        <begin position="1"/>
        <end position="178"/>
    </location>
</feature>
<feature type="compositionally biased region" description="Low complexity" evidence="1">
    <location>
        <begin position="61"/>
        <end position="82"/>
    </location>
</feature>
<organism evidence="2 3">
    <name type="scientific">Kitasatospora kazusensis</name>
    <dbReference type="NCBI Taxonomy" id="407974"/>
    <lineage>
        <taxon>Bacteria</taxon>
        <taxon>Bacillati</taxon>
        <taxon>Actinomycetota</taxon>
        <taxon>Actinomycetes</taxon>
        <taxon>Kitasatosporales</taxon>
        <taxon>Streptomycetaceae</taxon>
        <taxon>Kitasatospora</taxon>
    </lineage>
</organism>
<feature type="compositionally biased region" description="Low complexity" evidence="1">
    <location>
        <begin position="137"/>
        <end position="149"/>
    </location>
</feature>
<feature type="compositionally biased region" description="Pro residues" evidence="1">
    <location>
        <begin position="83"/>
        <end position="92"/>
    </location>
</feature>
<evidence type="ECO:0000313" key="2">
    <source>
        <dbReference type="EMBL" id="GAA2156671.1"/>
    </source>
</evidence>
<dbReference type="Proteomes" id="UP001422759">
    <property type="component" value="Unassembled WGS sequence"/>
</dbReference>
<dbReference type="EMBL" id="BAAANT010000053">
    <property type="protein sequence ID" value="GAA2156671.1"/>
    <property type="molecule type" value="Genomic_DNA"/>
</dbReference>
<feature type="compositionally biased region" description="Basic and acidic residues" evidence="1">
    <location>
        <begin position="24"/>
        <end position="47"/>
    </location>
</feature>
<gene>
    <name evidence="2" type="ORF">GCM10009760_57880</name>
</gene>
<name>A0ABN3A9D0_9ACTN</name>
<accession>A0ABN3A9D0</accession>
<feature type="region of interest" description="Disordered" evidence="1">
    <location>
        <begin position="284"/>
        <end position="322"/>
    </location>
</feature>
<proteinExistence type="predicted"/>
<comment type="caution">
    <text evidence="2">The sequence shown here is derived from an EMBL/GenBank/DDBJ whole genome shotgun (WGS) entry which is preliminary data.</text>
</comment>
<evidence type="ECO:0000313" key="3">
    <source>
        <dbReference type="Proteomes" id="UP001422759"/>
    </source>
</evidence>
<sequence length="404" mass="40422">MHGHGEYAVCPVSRRIGRKSPPFTERESGRRRVRGGSEAELKADRQSRTRARAGRGRTEARAGPGKRLSGSGRSGRSLKTGPPGNPTAPPSPSGVTFGSGRSFSPHVRANHAIPPQPEASAPNPAVRPTAEPPTPVSPSAVSPAVLPPTAGSPTAGLPTAGPQSGGRPAGSAPWFGRAVGRLPRPRTLAAGGAVLAQVWGLGLGVTSAYAVGGDQETDLVSMTDAPALLDQLTGTALPLLGRPAAPVGQVLRERIRAGGLPLPGQAATVPDAFAIAAVLLPSVPSQSRGDDAPRASRSVPNAGEGRAAGPVGPLPPAVADHPAPARPIAAQAARSAPVAAEQAVVGAQADSLDQPPADAPALALTAATPVDGDGGYTTVLVPIAAGMLLTGAAMYKHRGLPRGH</sequence>
<keyword evidence="3" id="KW-1185">Reference proteome</keyword>